<sequence>MSKVPYASAVGCLMNVMVCTRLDLVHVVSVVSKFLSNPRRMHWDAVKWIFRYLRGTTDYGIMFNKQQSDPSVRRYVDVDYAGDLDDLRSTTGYVFTLGGGPICWKSMMRSLVALSIIESEYMAIAEAAKES</sequence>
<protein>
    <recommendedName>
        <fullName evidence="3">Retrovirus-related Pol polyprotein from transposon TNT 1-94</fullName>
    </recommendedName>
</protein>
<keyword evidence="2" id="KW-1185">Reference proteome</keyword>
<reference evidence="1 2" key="1">
    <citation type="journal article" date="2023" name="Hortic Res">
        <title>The complete reference genome for grapevine (Vitis vinifera L.) genetics and breeding.</title>
        <authorList>
            <person name="Shi X."/>
            <person name="Cao S."/>
            <person name="Wang X."/>
            <person name="Huang S."/>
            <person name="Wang Y."/>
            <person name="Liu Z."/>
            <person name="Liu W."/>
            <person name="Leng X."/>
            <person name="Peng Y."/>
            <person name="Wang N."/>
            <person name="Wang Y."/>
            <person name="Ma Z."/>
            <person name="Xu X."/>
            <person name="Zhang F."/>
            <person name="Xue H."/>
            <person name="Zhong H."/>
            <person name="Wang Y."/>
            <person name="Zhang K."/>
            <person name="Velt A."/>
            <person name="Avia K."/>
            <person name="Holtgrawe D."/>
            <person name="Grimplet J."/>
            <person name="Matus J.T."/>
            <person name="Ware D."/>
            <person name="Wu X."/>
            <person name="Wang H."/>
            <person name="Liu C."/>
            <person name="Fang Y."/>
            <person name="Rustenholz C."/>
            <person name="Cheng Z."/>
            <person name="Xiao H."/>
            <person name="Zhou Y."/>
        </authorList>
    </citation>
    <scope>NUCLEOTIDE SEQUENCE [LARGE SCALE GENOMIC DNA]</scope>
    <source>
        <strain evidence="2">cv. Pinot noir / PN40024</strain>
        <tissue evidence="1">Leaf</tissue>
    </source>
</reference>
<dbReference type="CDD" id="cd09272">
    <property type="entry name" value="RNase_HI_RT_Ty1"/>
    <property type="match status" value="1"/>
</dbReference>
<gene>
    <name evidence="1" type="ORF">VitviT2T_019529</name>
</gene>
<evidence type="ECO:0008006" key="3">
    <source>
        <dbReference type="Google" id="ProtNLM"/>
    </source>
</evidence>
<dbReference type="EMBL" id="CP126660">
    <property type="protein sequence ID" value="WKA01240.1"/>
    <property type="molecule type" value="Genomic_DNA"/>
</dbReference>
<evidence type="ECO:0000313" key="2">
    <source>
        <dbReference type="Proteomes" id="UP001227230"/>
    </source>
</evidence>
<dbReference type="Proteomes" id="UP001227230">
    <property type="component" value="Chromosome 13"/>
</dbReference>
<dbReference type="PANTHER" id="PTHR11439">
    <property type="entry name" value="GAG-POL-RELATED RETROTRANSPOSON"/>
    <property type="match status" value="1"/>
</dbReference>
<evidence type="ECO:0000313" key="1">
    <source>
        <dbReference type="EMBL" id="WKA01240.1"/>
    </source>
</evidence>
<name>A0ABY9D0U7_VITVI</name>
<accession>A0ABY9D0U7</accession>
<organism evidence="1 2">
    <name type="scientific">Vitis vinifera</name>
    <name type="common">Grape</name>
    <dbReference type="NCBI Taxonomy" id="29760"/>
    <lineage>
        <taxon>Eukaryota</taxon>
        <taxon>Viridiplantae</taxon>
        <taxon>Streptophyta</taxon>
        <taxon>Embryophyta</taxon>
        <taxon>Tracheophyta</taxon>
        <taxon>Spermatophyta</taxon>
        <taxon>Magnoliopsida</taxon>
        <taxon>eudicotyledons</taxon>
        <taxon>Gunneridae</taxon>
        <taxon>Pentapetalae</taxon>
        <taxon>rosids</taxon>
        <taxon>Vitales</taxon>
        <taxon>Vitaceae</taxon>
        <taxon>Viteae</taxon>
        <taxon>Vitis</taxon>
    </lineage>
</organism>
<proteinExistence type="predicted"/>